<evidence type="ECO:0000313" key="2">
    <source>
        <dbReference type="Ensembl" id="ENSMFAP00000049024.1"/>
    </source>
</evidence>
<name>A0A7N9CEH6_MACFA</name>
<dbReference type="AlphaFoldDB" id="A0A7N9CEH6"/>
<dbReference type="PRINTS" id="PR02045">
    <property type="entry name" value="F138DOMAIN"/>
</dbReference>
<dbReference type="GeneTree" id="ENSGT00940000164709"/>
<reference evidence="2 3" key="1">
    <citation type="submission" date="2013-03" db="EMBL/GenBank/DDBJ databases">
        <authorList>
            <person name="Warren W."/>
            <person name="Wilson R.K."/>
        </authorList>
    </citation>
    <scope>NUCLEOTIDE SEQUENCE</scope>
</reference>
<keyword evidence="1" id="KW-0732">Signal</keyword>
<organism evidence="2 3">
    <name type="scientific">Macaca fascicularis</name>
    <name type="common">Crab-eating macaque</name>
    <name type="synonym">Cynomolgus monkey</name>
    <dbReference type="NCBI Taxonomy" id="9541"/>
    <lineage>
        <taxon>Eukaryota</taxon>
        <taxon>Metazoa</taxon>
        <taxon>Chordata</taxon>
        <taxon>Craniata</taxon>
        <taxon>Vertebrata</taxon>
        <taxon>Euteleostomi</taxon>
        <taxon>Mammalia</taxon>
        <taxon>Eutheria</taxon>
        <taxon>Euarchontoglires</taxon>
        <taxon>Primates</taxon>
        <taxon>Haplorrhini</taxon>
        <taxon>Catarrhini</taxon>
        <taxon>Cercopithecidae</taxon>
        <taxon>Cercopithecinae</taxon>
        <taxon>Macaca</taxon>
    </lineage>
</organism>
<accession>A0A7N9CEH6</accession>
<keyword evidence="3" id="KW-1185">Reference proteome</keyword>
<dbReference type="Proteomes" id="UP000233100">
    <property type="component" value="Chromosome 15"/>
</dbReference>
<dbReference type="PANTHER" id="PTHR46254">
    <property type="entry name" value="PROTEIN GVQW1-RELATED"/>
    <property type="match status" value="1"/>
</dbReference>
<dbReference type="Ensembl" id="ENSMFAT00000076165.1">
    <property type="protein sequence ID" value="ENSMFAP00000049024.1"/>
    <property type="gene ID" value="ENSMFAG00000057010.1"/>
</dbReference>
<feature type="signal peptide" evidence="1">
    <location>
        <begin position="1"/>
        <end position="25"/>
    </location>
</feature>
<evidence type="ECO:0000256" key="1">
    <source>
        <dbReference type="SAM" id="SignalP"/>
    </source>
</evidence>
<evidence type="ECO:0000313" key="3">
    <source>
        <dbReference type="Proteomes" id="UP000233100"/>
    </source>
</evidence>
<reference evidence="2" key="2">
    <citation type="submission" date="2025-08" db="UniProtKB">
        <authorList>
            <consortium name="Ensembl"/>
        </authorList>
    </citation>
    <scope>IDENTIFICATION</scope>
</reference>
<feature type="chain" id="PRO_5031543594" evidence="1">
    <location>
        <begin position="26"/>
        <end position="120"/>
    </location>
</feature>
<sequence length="120" mass="13047">ATVPNSPSLSLSLSLSLFFLRWSLTLLHRQCSGTDLGSLQPLPPRFKRFSCLSLLSSWYYRCAPPCPANSFVFLIETAFHHVSQADLKLLTSGYPPSSASLSAGITGVSHYTQLSLSLNA</sequence>
<dbReference type="PANTHER" id="PTHR46254:SF3">
    <property type="entry name" value="SECRETED PROTEIN"/>
    <property type="match status" value="1"/>
</dbReference>
<proteinExistence type="predicted"/>
<reference evidence="2" key="3">
    <citation type="submission" date="2025-09" db="UniProtKB">
        <authorList>
            <consortium name="Ensembl"/>
        </authorList>
    </citation>
    <scope>IDENTIFICATION</scope>
</reference>
<protein>
    <submittedName>
        <fullName evidence="2">Uncharacterized protein</fullName>
    </submittedName>
</protein>